<keyword evidence="2" id="KW-0012">Acyltransferase</keyword>
<keyword evidence="1" id="KW-0808">Transferase</keyword>
<sequence>MASTYTYSFFRISKTDNIEASSQEYRDLRLNALKASPGSFASTYETESLFTEANWKNLITVPDREVFICVATPVHDQSQTKWIGQVTLRGPISKADFILPEESGQPAQKPDDEEECWQMLSLFTLPDHRGHGLGAKLCQNALDYLQSYRASPQGILVRLMVKPENNVTVNLYKRLGFDIVGRATLVEALIANGDEHLLPDDRSSAKWSDRTGLIMILRMGRL</sequence>
<evidence type="ECO:0000313" key="5">
    <source>
        <dbReference type="Proteomes" id="UP000177622"/>
    </source>
</evidence>
<dbReference type="RefSeq" id="XP_022491792.1">
    <property type="nucleotide sequence ID" value="XM_022628623.1"/>
</dbReference>
<dbReference type="PANTHER" id="PTHR43420">
    <property type="entry name" value="ACETYLTRANSFERASE"/>
    <property type="match status" value="1"/>
</dbReference>
<dbReference type="AlphaFoldDB" id="A0A1F5LT27"/>
<dbReference type="PANTHER" id="PTHR43420:SF47">
    <property type="entry name" value="N-ACETYLTRANSFERASE DOMAIN-CONTAINING PROTEIN"/>
    <property type="match status" value="1"/>
</dbReference>
<keyword evidence="5" id="KW-1185">Reference proteome</keyword>
<feature type="domain" description="N-acetyltransferase" evidence="3">
    <location>
        <begin position="53"/>
        <end position="199"/>
    </location>
</feature>
<gene>
    <name evidence="4" type="ORF">PENARI_c003G08947</name>
</gene>
<dbReference type="Proteomes" id="UP000177622">
    <property type="component" value="Unassembled WGS sequence"/>
</dbReference>
<dbReference type="GO" id="GO:0016747">
    <property type="term" value="F:acyltransferase activity, transferring groups other than amino-acyl groups"/>
    <property type="evidence" value="ECO:0007669"/>
    <property type="project" value="InterPro"/>
</dbReference>
<dbReference type="EMBL" id="LXJU01000003">
    <property type="protein sequence ID" value="OGE56364.1"/>
    <property type="molecule type" value="Genomic_DNA"/>
</dbReference>
<evidence type="ECO:0000313" key="4">
    <source>
        <dbReference type="EMBL" id="OGE56364.1"/>
    </source>
</evidence>
<reference evidence="4 5" key="1">
    <citation type="journal article" date="2016" name="Sci. Rep.">
        <title>Penicillium arizonense, a new, genome sequenced fungal species, reveals a high chemical diversity in secreted metabolites.</title>
        <authorList>
            <person name="Grijseels S."/>
            <person name="Nielsen J.C."/>
            <person name="Randelovic M."/>
            <person name="Nielsen J."/>
            <person name="Nielsen K.F."/>
            <person name="Workman M."/>
            <person name="Frisvad J.C."/>
        </authorList>
    </citation>
    <scope>NUCLEOTIDE SEQUENCE [LARGE SCALE GENOMIC DNA]</scope>
    <source>
        <strain evidence="4 5">CBS 141311</strain>
    </source>
</reference>
<dbReference type="Pfam" id="PF00583">
    <property type="entry name" value="Acetyltransf_1"/>
    <property type="match status" value="1"/>
</dbReference>
<dbReference type="SUPFAM" id="SSF55729">
    <property type="entry name" value="Acyl-CoA N-acyltransferases (Nat)"/>
    <property type="match status" value="1"/>
</dbReference>
<proteinExistence type="predicted"/>
<evidence type="ECO:0000256" key="1">
    <source>
        <dbReference type="ARBA" id="ARBA00022679"/>
    </source>
</evidence>
<organism evidence="4 5">
    <name type="scientific">Penicillium arizonense</name>
    <dbReference type="NCBI Taxonomy" id="1835702"/>
    <lineage>
        <taxon>Eukaryota</taxon>
        <taxon>Fungi</taxon>
        <taxon>Dikarya</taxon>
        <taxon>Ascomycota</taxon>
        <taxon>Pezizomycotina</taxon>
        <taxon>Eurotiomycetes</taxon>
        <taxon>Eurotiomycetidae</taxon>
        <taxon>Eurotiales</taxon>
        <taxon>Aspergillaceae</taxon>
        <taxon>Penicillium</taxon>
    </lineage>
</organism>
<dbReference type="PROSITE" id="PS51186">
    <property type="entry name" value="GNAT"/>
    <property type="match status" value="1"/>
</dbReference>
<evidence type="ECO:0000259" key="3">
    <source>
        <dbReference type="PROSITE" id="PS51186"/>
    </source>
</evidence>
<name>A0A1F5LT27_PENAI</name>
<accession>A0A1F5LT27</accession>
<comment type="caution">
    <text evidence="4">The sequence shown here is derived from an EMBL/GenBank/DDBJ whole genome shotgun (WGS) entry which is preliminary data.</text>
</comment>
<dbReference type="GeneID" id="34573357"/>
<dbReference type="CDD" id="cd04301">
    <property type="entry name" value="NAT_SF"/>
    <property type="match status" value="1"/>
</dbReference>
<dbReference type="InterPro" id="IPR050680">
    <property type="entry name" value="YpeA/RimI_acetyltransf"/>
</dbReference>
<dbReference type="InterPro" id="IPR016181">
    <property type="entry name" value="Acyl_CoA_acyltransferase"/>
</dbReference>
<protein>
    <recommendedName>
        <fullName evidence="3">N-acetyltransferase domain-containing protein</fullName>
    </recommendedName>
</protein>
<dbReference type="InterPro" id="IPR000182">
    <property type="entry name" value="GNAT_dom"/>
</dbReference>
<dbReference type="OrthoDB" id="41532at2759"/>
<dbReference type="Gene3D" id="3.40.630.30">
    <property type="match status" value="1"/>
</dbReference>
<evidence type="ECO:0000256" key="2">
    <source>
        <dbReference type="ARBA" id="ARBA00023315"/>
    </source>
</evidence>